<organism evidence="4 5">
    <name type="scientific">Roseiterribacter gracilis</name>
    <dbReference type="NCBI Taxonomy" id="2812848"/>
    <lineage>
        <taxon>Bacteria</taxon>
        <taxon>Pseudomonadati</taxon>
        <taxon>Pseudomonadota</taxon>
        <taxon>Alphaproteobacteria</taxon>
        <taxon>Rhodospirillales</taxon>
        <taxon>Roseiterribacteraceae</taxon>
        <taxon>Roseiterribacter</taxon>
    </lineage>
</organism>
<comment type="caution">
    <text evidence="4">The sequence shown here is derived from an EMBL/GenBank/DDBJ whole genome shotgun (WGS) entry which is preliminary data.</text>
</comment>
<evidence type="ECO:0000313" key="4">
    <source>
        <dbReference type="EMBL" id="GIL38786.1"/>
    </source>
</evidence>
<dbReference type="RefSeq" id="WP_420241846.1">
    <property type="nucleotide sequence ID" value="NZ_BOPV01000001.1"/>
</dbReference>
<evidence type="ECO:0000256" key="2">
    <source>
        <dbReference type="ARBA" id="ARBA00022801"/>
    </source>
</evidence>
<proteinExistence type="inferred from homology"/>
<dbReference type="Proteomes" id="UP000681075">
    <property type="component" value="Unassembled WGS sequence"/>
</dbReference>
<dbReference type="GO" id="GO:0016787">
    <property type="term" value="F:hydrolase activity"/>
    <property type="evidence" value="ECO:0007669"/>
    <property type="project" value="UniProtKB-KW"/>
</dbReference>
<dbReference type="InterPro" id="IPR029058">
    <property type="entry name" value="AB_hydrolase_fold"/>
</dbReference>
<name>A0A8S8XC32_9PROT</name>
<dbReference type="EMBL" id="BOPV01000001">
    <property type="protein sequence ID" value="GIL38786.1"/>
    <property type="molecule type" value="Genomic_DNA"/>
</dbReference>
<evidence type="ECO:0000256" key="1">
    <source>
        <dbReference type="ARBA" id="ARBA00006499"/>
    </source>
</evidence>
<dbReference type="InterPro" id="IPR050565">
    <property type="entry name" value="LYPA1-2/EST-like"/>
</dbReference>
<gene>
    <name evidence="4" type="ORF">TMPK1_10230</name>
</gene>
<feature type="domain" description="Phospholipase/carboxylesterase/thioesterase" evidence="3">
    <location>
        <begin position="15"/>
        <end position="213"/>
    </location>
</feature>
<keyword evidence="5" id="KW-1185">Reference proteome</keyword>
<dbReference type="Pfam" id="PF02230">
    <property type="entry name" value="Abhydrolase_2"/>
    <property type="match status" value="1"/>
</dbReference>
<comment type="similarity">
    <text evidence="1">Belongs to the AB hydrolase superfamily. AB hydrolase 2 family.</text>
</comment>
<accession>A0A8S8XC32</accession>
<dbReference type="Gene3D" id="3.40.50.1820">
    <property type="entry name" value="alpha/beta hydrolase"/>
    <property type="match status" value="1"/>
</dbReference>
<dbReference type="PANTHER" id="PTHR10655:SF17">
    <property type="entry name" value="LYSOPHOSPHOLIPASE-LIKE PROTEIN 1"/>
    <property type="match status" value="1"/>
</dbReference>
<keyword evidence="2" id="KW-0378">Hydrolase</keyword>
<protein>
    <submittedName>
        <fullName evidence="4">Phospholipase</fullName>
    </submittedName>
</protein>
<evidence type="ECO:0000259" key="3">
    <source>
        <dbReference type="Pfam" id="PF02230"/>
    </source>
</evidence>
<evidence type="ECO:0000313" key="5">
    <source>
        <dbReference type="Proteomes" id="UP000681075"/>
    </source>
</evidence>
<dbReference type="SUPFAM" id="SSF53474">
    <property type="entry name" value="alpha/beta-Hydrolases"/>
    <property type="match status" value="1"/>
</dbReference>
<sequence length="216" mass="22195">MTAKLDGPSLLPAAGGKAKHIVVLLHGYGADGHDLLGLAPSWAPSLPDAVFYAPNAHERCEVGFGFQWFSLEDRSPARMVAGVEAAAPVFNAWLDARLAEHGLDESACALVGFSQGTMVALHVGLRRAKPLAGILGFSGALIAPEKLPAEIKSRPKVMLVHGTADQVVPAGALSAAVKGLDAAGISAQTLLRPGLGHGIDAEGMTRGLGFLKSVLG</sequence>
<dbReference type="InterPro" id="IPR003140">
    <property type="entry name" value="PLipase/COase/thioEstase"/>
</dbReference>
<reference evidence="4" key="1">
    <citation type="submission" date="2021-02" db="EMBL/GenBank/DDBJ databases">
        <title>Genome sequence of Rhodospirillales sp. strain TMPK1 isolated from soil.</title>
        <authorList>
            <person name="Nakai R."/>
            <person name="Kusada H."/>
            <person name="Tamaki H."/>
        </authorList>
    </citation>
    <scope>NUCLEOTIDE SEQUENCE</scope>
    <source>
        <strain evidence="4">TMPK1</strain>
    </source>
</reference>
<dbReference type="PANTHER" id="PTHR10655">
    <property type="entry name" value="LYSOPHOSPHOLIPASE-RELATED"/>
    <property type="match status" value="1"/>
</dbReference>
<dbReference type="AlphaFoldDB" id="A0A8S8XC32"/>